<comment type="caution">
    <text evidence="1">The sequence shown here is derived from an EMBL/GenBank/DDBJ whole genome shotgun (WGS) entry which is preliminary data.</text>
</comment>
<accession>A0A8T2MUC3</accession>
<dbReference type="PANTHER" id="PTHR13428">
    <property type="entry name" value="INNER NUCLEAR MEMBRANE PROTEIN MAN1 LEM DOMAIN CONTAINING PROTEIN"/>
    <property type="match status" value="1"/>
</dbReference>
<dbReference type="PANTHER" id="PTHR13428:SF10">
    <property type="entry name" value="INNER NUCLEAR MEMBRANE PROTEIN MAN1"/>
    <property type="match status" value="1"/>
</dbReference>
<dbReference type="InterPro" id="IPR012677">
    <property type="entry name" value="Nucleotide-bd_a/b_plait_sf"/>
</dbReference>
<proteinExistence type="predicted"/>
<dbReference type="OrthoDB" id="118234at2759"/>
<dbReference type="GO" id="GO:0006998">
    <property type="term" value="P:nuclear envelope organization"/>
    <property type="evidence" value="ECO:0007669"/>
    <property type="project" value="TreeGrafter"/>
</dbReference>
<protein>
    <submittedName>
        <fullName evidence="1">Uncharacterized protein</fullName>
    </submittedName>
</protein>
<reference evidence="1" key="1">
    <citation type="thesis" date="2021" institute="BYU ScholarsArchive" country="Provo, UT, USA">
        <title>Applications of and Algorithms for Genome Assembly and Genomic Analyses with an Emphasis on Marine Teleosts.</title>
        <authorList>
            <person name="Pickett B.D."/>
        </authorList>
    </citation>
    <scope>NUCLEOTIDE SEQUENCE</scope>
    <source>
        <strain evidence="1">HI-2016</strain>
    </source>
</reference>
<evidence type="ECO:0000313" key="2">
    <source>
        <dbReference type="Proteomes" id="UP000824540"/>
    </source>
</evidence>
<dbReference type="InterPro" id="IPR052277">
    <property type="entry name" value="INM_ESCRT-Associated"/>
</dbReference>
<gene>
    <name evidence="1" type="ORF">JZ751_019563</name>
</gene>
<dbReference type="Proteomes" id="UP000824540">
    <property type="component" value="Unassembled WGS sequence"/>
</dbReference>
<dbReference type="EMBL" id="JAFBMS010000358">
    <property type="protein sequence ID" value="KAG9331263.1"/>
    <property type="molecule type" value="Genomic_DNA"/>
</dbReference>
<dbReference type="AlphaFoldDB" id="A0A8T2MUC3"/>
<name>A0A8T2MUC3_9TELE</name>
<keyword evidence="2" id="KW-1185">Reference proteome</keyword>
<evidence type="ECO:0000313" key="1">
    <source>
        <dbReference type="EMBL" id="KAG9331263.1"/>
    </source>
</evidence>
<dbReference type="GO" id="GO:0031490">
    <property type="term" value="F:chromatin DNA binding"/>
    <property type="evidence" value="ECO:0007669"/>
    <property type="project" value="TreeGrafter"/>
</dbReference>
<sequence length="75" mass="8347">KCLSADQSGKAFKALHGSWFDGKLVTVKYLRLDWYHQRFPQALGCRTPLKPSSKDMNTLAHLRHHGNAGNAQGPS</sequence>
<dbReference type="GO" id="GO:0030514">
    <property type="term" value="P:negative regulation of BMP signaling pathway"/>
    <property type="evidence" value="ECO:0007669"/>
    <property type="project" value="TreeGrafter"/>
</dbReference>
<feature type="non-terminal residue" evidence="1">
    <location>
        <position position="75"/>
    </location>
</feature>
<organism evidence="1 2">
    <name type="scientific">Albula glossodonta</name>
    <name type="common">roundjaw bonefish</name>
    <dbReference type="NCBI Taxonomy" id="121402"/>
    <lineage>
        <taxon>Eukaryota</taxon>
        <taxon>Metazoa</taxon>
        <taxon>Chordata</taxon>
        <taxon>Craniata</taxon>
        <taxon>Vertebrata</taxon>
        <taxon>Euteleostomi</taxon>
        <taxon>Actinopterygii</taxon>
        <taxon>Neopterygii</taxon>
        <taxon>Teleostei</taxon>
        <taxon>Albuliformes</taxon>
        <taxon>Albulidae</taxon>
        <taxon>Albula</taxon>
    </lineage>
</organism>
<dbReference type="Gene3D" id="3.30.70.330">
    <property type="match status" value="1"/>
</dbReference>